<evidence type="ECO:0000313" key="1">
    <source>
        <dbReference type="EMBL" id="MWG34035.1"/>
    </source>
</evidence>
<proteinExistence type="predicted"/>
<keyword evidence="2" id="KW-1185">Reference proteome</keyword>
<sequence>MGNLTSLELSNGATLAVGDLLITNDFLEHGDAQIEPDPWEVEEITFDSDAEPSGQVGIHFSHWSGAGDGIGIDEQQIVEWMNDGKAVIGTPE</sequence>
<dbReference type="EMBL" id="WSZK01000013">
    <property type="protein sequence ID" value="MWG34035.1"/>
    <property type="molecule type" value="Genomic_DNA"/>
</dbReference>
<gene>
    <name evidence="1" type="ORF">GQS65_05945</name>
</gene>
<protein>
    <submittedName>
        <fullName evidence="1">Uncharacterized protein</fullName>
    </submittedName>
</protein>
<evidence type="ECO:0000313" key="2">
    <source>
        <dbReference type="Proteomes" id="UP000451471"/>
    </source>
</evidence>
<dbReference type="Proteomes" id="UP000451471">
    <property type="component" value="Unassembled WGS sequence"/>
</dbReference>
<reference evidence="1 2" key="1">
    <citation type="submission" date="2019-12" db="EMBL/GenBank/DDBJ databases">
        <title>Halocatena pleomorpha gen. nov. sp. nov., an extremely halophilic archaeon of family Halobacteriaceae isolated from saltpan soil.</title>
        <authorList>
            <person name="Pal Y."/>
            <person name="Verma A."/>
            <person name="Krishnamurthi S."/>
            <person name="Kumar P."/>
        </authorList>
    </citation>
    <scope>NUCLEOTIDE SEQUENCE [LARGE SCALE GENOMIC DNA]</scope>
    <source>
        <strain evidence="1 2">JCM 16495</strain>
    </source>
</reference>
<accession>A0A6B0GPL5</accession>
<organism evidence="1 2">
    <name type="scientific">Halomarina oriensis</name>
    <dbReference type="NCBI Taxonomy" id="671145"/>
    <lineage>
        <taxon>Archaea</taxon>
        <taxon>Methanobacteriati</taxon>
        <taxon>Methanobacteriota</taxon>
        <taxon>Stenosarchaea group</taxon>
        <taxon>Halobacteria</taxon>
        <taxon>Halobacteriales</taxon>
        <taxon>Natronomonadaceae</taxon>
        <taxon>Halomarina</taxon>
    </lineage>
</organism>
<dbReference type="AlphaFoldDB" id="A0A6B0GPL5"/>
<name>A0A6B0GPL5_9EURY</name>
<dbReference type="RefSeq" id="WP_158203756.1">
    <property type="nucleotide sequence ID" value="NZ_WSZK01000013.1"/>
</dbReference>
<comment type="caution">
    <text evidence="1">The sequence shown here is derived from an EMBL/GenBank/DDBJ whole genome shotgun (WGS) entry which is preliminary data.</text>
</comment>